<organism evidence="2 3">
    <name type="scientific">Brachionus plicatilis</name>
    <name type="common">Marine rotifer</name>
    <name type="synonym">Brachionus muelleri</name>
    <dbReference type="NCBI Taxonomy" id="10195"/>
    <lineage>
        <taxon>Eukaryota</taxon>
        <taxon>Metazoa</taxon>
        <taxon>Spiralia</taxon>
        <taxon>Gnathifera</taxon>
        <taxon>Rotifera</taxon>
        <taxon>Eurotatoria</taxon>
        <taxon>Monogononta</taxon>
        <taxon>Pseudotrocha</taxon>
        <taxon>Ploima</taxon>
        <taxon>Brachionidae</taxon>
        <taxon>Brachionus</taxon>
    </lineage>
</organism>
<evidence type="ECO:0000313" key="2">
    <source>
        <dbReference type="EMBL" id="RNA23027.1"/>
    </source>
</evidence>
<keyword evidence="1" id="KW-1133">Transmembrane helix</keyword>
<dbReference type="AlphaFoldDB" id="A0A3M7RHU5"/>
<dbReference type="EMBL" id="REGN01003358">
    <property type="protein sequence ID" value="RNA23027.1"/>
    <property type="molecule type" value="Genomic_DNA"/>
</dbReference>
<keyword evidence="1" id="KW-0812">Transmembrane</keyword>
<name>A0A3M7RHU5_BRAPC</name>
<comment type="caution">
    <text evidence="2">The sequence shown here is derived from an EMBL/GenBank/DDBJ whole genome shotgun (WGS) entry which is preliminary data.</text>
</comment>
<sequence>MYLMLKKFLKINIASMKNLNLLKCIKRTNVITKHLCIKQNVTICPSKSNNPFETDIQRLINYFNVDFPLLINDISLDEFHNLRSTKFKTTIFLFIFLQLTILVLRFCDLLYYYEKLFLREITLKNCHQLFSMIL</sequence>
<dbReference type="Proteomes" id="UP000276133">
    <property type="component" value="Unassembled WGS sequence"/>
</dbReference>
<protein>
    <submittedName>
        <fullName evidence="2">Uncharacterized protein</fullName>
    </submittedName>
</protein>
<reference evidence="2 3" key="1">
    <citation type="journal article" date="2018" name="Sci. Rep.">
        <title>Genomic signatures of local adaptation to the degree of environmental predictability in rotifers.</title>
        <authorList>
            <person name="Franch-Gras L."/>
            <person name="Hahn C."/>
            <person name="Garcia-Roger E.M."/>
            <person name="Carmona M.J."/>
            <person name="Serra M."/>
            <person name="Gomez A."/>
        </authorList>
    </citation>
    <scope>NUCLEOTIDE SEQUENCE [LARGE SCALE GENOMIC DNA]</scope>
    <source>
        <strain evidence="2">HYR1</strain>
    </source>
</reference>
<feature type="transmembrane region" description="Helical" evidence="1">
    <location>
        <begin position="91"/>
        <end position="113"/>
    </location>
</feature>
<evidence type="ECO:0000313" key="3">
    <source>
        <dbReference type="Proteomes" id="UP000276133"/>
    </source>
</evidence>
<proteinExistence type="predicted"/>
<accession>A0A3M7RHU5</accession>
<keyword evidence="3" id="KW-1185">Reference proteome</keyword>
<evidence type="ECO:0000256" key="1">
    <source>
        <dbReference type="SAM" id="Phobius"/>
    </source>
</evidence>
<gene>
    <name evidence="2" type="ORF">BpHYR1_014678</name>
</gene>
<keyword evidence="1" id="KW-0472">Membrane</keyword>